<reference evidence="2 3" key="1">
    <citation type="journal article" date="2016" name="Nat. Commun.">
        <title>Thousands of microbial genomes shed light on interconnected biogeochemical processes in an aquifer system.</title>
        <authorList>
            <person name="Anantharaman K."/>
            <person name="Brown C.T."/>
            <person name="Hug L.A."/>
            <person name="Sharon I."/>
            <person name="Castelle C.J."/>
            <person name="Probst A.J."/>
            <person name="Thomas B.C."/>
            <person name="Singh A."/>
            <person name="Wilkins M.J."/>
            <person name="Karaoz U."/>
            <person name="Brodie E.L."/>
            <person name="Williams K.H."/>
            <person name="Hubbard S.S."/>
            <person name="Banfield J.F."/>
        </authorList>
    </citation>
    <scope>NUCLEOTIDE SEQUENCE [LARGE SCALE GENOMIC DNA]</scope>
</reference>
<dbReference type="STRING" id="1801752.A3J61_02585"/>
<comment type="caution">
    <text evidence="2">The sequence shown here is derived from an EMBL/GenBank/DDBJ whole genome shotgun (WGS) entry which is preliminary data.</text>
</comment>
<protein>
    <recommendedName>
        <fullName evidence="4">Plasmid stabilization protein</fullName>
    </recommendedName>
</protein>
<dbReference type="Gene3D" id="3.30.2310.20">
    <property type="entry name" value="RelE-like"/>
    <property type="match status" value="1"/>
</dbReference>
<gene>
    <name evidence="2" type="ORF">A3J61_02585</name>
</gene>
<accession>A0A1F6VQ04</accession>
<dbReference type="EMBL" id="MFUC01000024">
    <property type="protein sequence ID" value="OGI71723.1"/>
    <property type="molecule type" value="Genomic_DNA"/>
</dbReference>
<dbReference type="SUPFAM" id="SSF143011">
    <property type="entry name" value="RelE-like"/>
    <property type="match status" value="1"/>
</dbReference>
<dbReference type="InterPro" id="IPR004386">
    <property type="entry name" value="Toxin_YafQ-like"/>
</dbReference>
<dbReference type="NCBIfam" id="TIGR02385">
    <property type="entry name" value="RelE_StbE"/>
    <property type="match status" value="1"/>
</dbReference>
<evidence type="ECO:0008006" key="4">
    <source>
        <dbReference type="Google" id="ProtNLM"/>
    </source>
</evidence>
<dbReference type="Proteomes" id="UP000179686">
    <property type="component" value="Unassembled WGS sequence"/>
</dbReference>
<proteinExistence type="predicted"/>
<dbReference type="InterPro" id="IPR007712">
    <property type="entry name" value="RelE/ParE_toxin"/>
</dbReference>
<dbReference type="AlphaFoldDB" id="A0A1F6VQ04"/>
<evidence type="ECO:0000256" key="1">
    <source>
        <dbReference type="ARBA" id="ARBA00022649"/>
    </source>
</evidence>
<keyword evidence="1" id="KW-1277">Toxin-antitoxin system</keyword>
<dbReference type="InterPro" id="IPR035093">
    <property type="entry name" value="RelE/ParE_toxin_dom_sf"/>
</dbReference>
<evidence type="ECO:0000313" key="2">
    <source>
        <dbReference type="EMBL" id="OGI71723.1"/>
    </source>
</evidence>
<name>A0A1F6VQ04_9BACT</name>
<sequence>MQAQFLERLKVFLINPSTESLHNHKLNGKFKDFKSINITGDYRAVYSEDQNTISFVFIGTHSQIYG</sequence>
<evidence type="ECO:0000313" key="3">
    <source>
        <dbReference type="Proteomes" id="UP000179686"/>
    </source>
</evidence>
<organism evidence="2 3">
    <name type="scientific">Candidatus Nomurabacteria bacterium RIFCSPHIGHO2_02_FULL_38_15</name>
    <dbReference type="NCBI Taxonomy" id="1801752"/>
    <lineage>
        <taxon>Bacteria</taxon>
        <taxon>Candidatus Nomuraibacteriota</taxon>
    </lineage>
</organism>
<dbReference type="Pfam" id="PF15738">
    <property type="entry name" value="YafQ_toxin"/>
    <property type="match status" value="1"/>
</dbReference>